<dbReference type="InterPro" id="IPR020895">
    <property type="entry name" value="Frataxin_CS"/>
</dbReference>
<evidence type="ECO:0000256" key="9">
    <source>
        <dbReference type="ARBA" id="ARBA00023004"/>
    </source>
</evidence>
<reference evidence="13" key="1">
    <citation type="submission" date="2020-09" db="EMBL/GenBank/DDBJ databases">
        <authorList>
            <person name="Kikuchi T."/>
        </authorList>
    </citation>
    <scope>NUCLEOTIDE SEQUENCE</scope>
    <source>
        <strain evidence="13">SH1</strain>
    </source>
</reference>
<keyword evidence="6" id="KW-0410">Iron transport</keyword>
<dbReference type="NCBIfam" id="TIGR03421">
    <property type="entry name" value="FeS_CyaY"/>
    <property type="match status" value="1"/>
</dbReference>
<organism evidence="13 14">
    <name type="scientific">Bursaphelenchus okinawaensis</name>
    <dbReference type="NCBI Taxonomy" id="465554"/>
    <lineage>
        <taxon>Eukaryota</taxon>
        <taxon>Metazoa</taxon>
        <taxon>Ecdysozoa</taxon>
        <taxon>Nematoda</taxon>
        <taxon>Chromadorea</taxon>
        <taxon>Rhabditida</taxon>
        <taxon>Tylenchina</taxon>
        <taxon>Tylenchomorpha</taxon>
        <taxon>Aphelenchoidea</taxon>
        <taxon>Aphelenchoididae</taxon>
        <taxon>Bursaphelenchus</taxon>
    </lineage>
</organism>
<dbReference type="GO" id="GO:0004322">
    <property type="term" value="F:ferroxidase activity"/>
    <property type="evidence" value="ECO:0007669"/>
    <property type="project" value="UniProtKB-EC"/>
</dbReference>
<keyword evidence="9" id="KW-0408">Iron</keyword>
<dbReference type="Proteomes" id="UP000783686">
    <property type="component" value="Unassembled WGS sequence"/>
</dbReference>
<evidence type="ECO:0000256" key="12">
    <source>
        <dbReference type="ARBA" id="ARBA00047990"/>
    </source>
</evidence>
<dbReference type="PRINTS" id="PR00904">
    <property type="entry name" value="FRATAXIN"/>
</dbReference>
<dbReference type="GO" id="GO:0016226">
    <property type="term" value="P:iron-sulfur cluster assembly"/>
    <property type="evidence" value="ECO:0007669"/>
    <property type="project" value="InterPro"/>
</dbReference>
<comment type="similarity">
    <text evidence="2">Belongs to the frataxin family.</text>
</comment>
<evidence type="ECO:0000256" key="6">
    <source>
        <dbReference type="ARBA" id="ARBA00022496"/>
    </source>
</evidence>
<gene>
    <name evidence="13" type="ORF">BOKJ2_LOCUS1702</name>
</gene>
<keyword evidence="11" id="KW-0496">Mitochondrion</keyword>
<keyword evidence="10" id="KW-0406">Ion transport</keyword>
<dbReference type="SMART" id="SM01219">
    <property type="entry name" value="Frataxin_Cyay"/>
    <property type="match status" value="1"/>
</dbReference>
<sequence>MITTALRISKLLPRGRVYQFVQRAFSANLDEVKFQDLSDNEFDRISEETLQGLCEYFDELPEKVSTSSDYDVSYSMGVLTVALGQPGTYVINKQSPNKQIWLSSPVSGPQRYDYVTNHKWFYKRLGLSLHELLEKEMSQIFGQETLNLKKLEEKSS</sequence>
<dbReference type="EC" id="1.16.3.1" evidence="3"/>
<accession>A0A811JUE7</accession>
<keyword evidence="5" id="KW-0813">Transport</keyword>
<keyword evidence="4" id="KW-0409">Iron storage</keyword>
<keyword evidence="8" id="KW-0560">Oxidoreductase</keyword>
<dbReference type="InterPro" id="IPR036524">
    <property type="entry name" value="Frataxin/CyaY_sf"/>
</dbReference>
<dbReference type="GO" id="GO:0006879">
    <property type="term" value="P:intracellular iron ion homeostasis"/>
    <property type="evidence" value="ECO:0007669"/>
    <property type="project" value="UniProtKB-KW"/>
</dbReference>
<dbReference type="GO" id="GO:0008198">
    <property type="term" value="F:ferrous iron binding"/>
    <property type="evidence" value="ECO:0007669"/>
    <property type="project" value="TreeGrafter"/>
</dbReference>
<dbReference type="EMBL" id="CAJFDH010000001">
    <property type="protein sequence ID" value="CAD5207018.1"/>
    <property type="molecule type" value="Genomic_DNA"/>
</dbReference>
<evidence type="ECO:0000256" key="5">
    <source>
        <dbReference type="ARBA" id="ARBA00022448"/>
    </source>
</evidence>
<dbReference type="EMBL" id="CAJFCW020000001">
    <property type="protein sequence ID" value="CAG9084047.1"/>
    <property type="molecule type" value="Genomic_DNA"/>
</dbReference>
<dbReference type="CDD" id="cd00503">
    <property type="entry name" value="Frataxin"/>
    <property type="match status" value="1"/>
</dbReference>
<dbReference type="SUPFAM" id="SSF55387">
    <property type="entry name" value="Frataxin/Nqo15-like"/>
    <property type="match status" value="1"/>
</dbReference>
<dbReference type="Pfam" id="PF01491">
    <property type="entry name" value="Frataxin_Cyay"/>
    <property type="match status" value="1"/>
</dbReference>
<keyword evidence="7" id="KW-0809">Transit peptide</keyword>
<evidence type="ECO:0000313" key="13">
    <source>
        <dbReference type="EMBL" id="CAD5207018.1"/>
    </source>
</evidence>
<dbReference type="PROSITE" id="PS01344">
    <property type="entry name" value="FRATAXIN_1"/>
    <property type="match status" value="1"/>
</dbReference>
<comment type="catalytic activity">
    <reaction evidence="12">
        <text>4 Fe(2+) + O2 + 4 H(+) = 4 Fe(3+) + 2 H2O</text>
        <dbReference type="Rhea" id="RHEA:11148"/>
        <dbReference type="ChEBI" id="CHEBI:15377"/>
        <dbReference type="ChEBI" id="CHEBI:15378"/>
        <dbReference type="ChEBI" id="CHEBI:15379"/>
        <dbReference type="ChEBI" id="CHEBI:29033"/>
        <dbReference type="ChEBI" id="CHEBI:29034"/>
        <dbReference type="EC" id="1.16.3.1"/>
    </reaction>
</comment>
<evidence type="ECO:0000313" key="14">
    <source>
        <dbReference type="Proteomes" id="UP000614601"/>
    </source>
</evidence>
<dbReference type="GO" id="GO:0005739">
    <property type="term" value="C:mitochondrion"/>
    <property type="evidence" value="ECO:0007669"/>
    <property type="project" value="UniProtKB-SubCell"/>
</dbReference>
<protein>
    <recommendedName>
        <fullName evidence="3">ferroxidase</fullName>
        <ecNumber evidence="3">1.16.3.1</ecNumber>
    </recommendedName>
</protein>
<evidence type="ECO:0000256" key="4">
    <source>
        <dbReference type="ARBA" id="ARBA00022434"/>
    </source>
</evidence>
<evidence type="ECO:0000256" key="10">
    <source>
        <dbReference type="ARBA" id="ARBA00023065"/>
    </source>
</evidence>
<dbReference type="InterPro" id="IPR017789">
    <property type="entry name" value="Frataxin"/>
</dbReference>
<dbReference type="OrthoDB" id="1897642at2759"/>
<evidence type="ECO:0000256" key="3">
    <source>
        <dbReference type="ARBA" id="ARBA00013107"/>
    </source>
</evidence>
<dbReference type="Gene3D" id="3.30.920.10">
    <property type="entry name" value="Frataxin/CyaY"/>
    <property type="match status" value="1"/>
</dbReference>
<dbReference type="NCBIfam" id="TIGR03422">
    <property type="entry name" value="mito_frataxin"/>
    <property type="match status" value="1"/>
</dbReference>
<evidence type="ECO:0000256" key="7">
    <source>
        <dbReference type="ARBA" id="ARBA00022946"/>
    </source>
</evidence>
<dbReference type="GO" id="GO:0051537">
    <property type="term" value="F:2 iron, 2 sulfur cluster binding"/>
    <property type="evidence" value="ECO:0007669"/>
    <property type="project" value="TreeGrafter"/>
</dbReference>
<evidence type="ECO:0000256" key="11">
    <source>
        <dbReference type="ARBA" id="ARBA00023128"/>
    </source>
</evidence>
<evidence type="ECO:0000256" key="1">
    <source>
        <dbReference type="ARBA" id="ARBA00004173"/>
    </source>
</evidence>
<comment type="caution">
    <text evidence="13">The sequence shown here is derived from an EMBL/GenBank/DDBJ whole genome shotgun (WGS) entry which is preliminary data.</text>
</comment>
<dbReference type="AlphaFoldDB" id="A0A811JUE7"/>
<dbReference type="GO" id="GO:0034986">
    <property type="term" value="F:iron chaperone activity"/>
    <property type="evidence" value="ECO:0007669"/>
    <property type="project" value="TreeGrafter"/>
</dbReference>
<evidence type="ECO:0000256" key="2">
    <source>
        <dbReference type="ARBA" id="ARBA00008183"/>
    </source>
</evidence>
<name>A0A811JUE7_9BILA</name>
<keyword evidence="14" id="KW-1185">Reference proteome</keyword>
<evidence type="ECO:0000256" key="8">
    <source>
        <dbReference type="ARBA" id="ARBA00023002"/>
    </source>
</evidence>
<dbReference type="InterPro" id="IPR002908">
    <property type="entry name" value="Frataxin/CyaY"/>
</dbReference>
<dbReference type="PROSITE" id="PS50810">
    <property type="entry name" value="FRATAXIN_2"/>
    <property type="match status" value="1"/>
</dbReference>
<comment type="subcellular location">
    <subcellularLocation>
        <location evidence="1">Mitochondrion</location>
    </subcellularLocation>
</comment>
<dbReference type="PANTHER" id="PTHR16821">
    <property type="entry name" value="FRATAXIN"/>
    <property type="match status" value="1"/>
</dbReference>
<dbReference type="PANTHER" id="PTHR16821:SF2">
    <property type="entry name" value="FRATAXIN, MITOCHONDRIAL"/>
    <property type="match status" value="1"/>
</dbReference>
<dbReference type="GO" id="GO:0008199">
    <property type="term" value="F:ferric iron binding"/>
    <property type="evidence" value="ECO:0007669"/>
    <property type="project" value="InterPro"/>
</dbReference>
<dbReference type="GO" id="GO:0006826">
    <property type="term" value="P:iron ion transport"/>
    <property type="evidence" value="ECO:0007669"/>
    <property type="project" value="UniProtKB-KW"/>
</dbReference>
<proteinExistence type="inferred from homology"/>
<dbReference type="Proteomes" id="UP000614601">
    <property type="component" value="Unassembled WGS sequence"/>
</dbReference>